<feature type="domain" description="Glycosyltransferase 2-like" evidence="1">
    <location>
        <begin position="81"/>
        <end position="147"/>
    </location>
</feature>
<gene>
    <name evidence="2" type="ORF">SAY89_15810</name>
</gene>
<reference evidence="2" key="1">
    <citation type="submission" date="2023-11" db="EMBL/GenBank/DDBJ databases">
        <title>Genome sequence of Cyanobacterium aponinum BCRC AL20115.</title>
        <authorList>
            <person name="Chang H.-Y."/>
            <person name="Lin K.-M."/>
            <person name="Hsueh H.-T."/>
            <person name="Chu H.-A."/>
            <person name="Kuo C.-H."/>
        </authorList>
    </citation>
    <scope>NUCLEOTIDE SEQUENCE</scope>
    <source>
        <strain evidence="2">AL20115</strain>
    </source>
</reference>
<dbReference type="AlphaFoldDB" id="A0AAF0ZC33"/>
<dbReference type="Pfam" id="PF00535">
    <property type="entry name" value="Glycos_transf_2"/>
    <property type="match status" value="1"/>
</dbReference>
<dbReference type="InterPro" id="IPR029044">
    <property type="entry name" value="Nucleotide-diphossugar_trans"/>
</dbReference>
<dbReference type="SUPFAM" id="SSF53448">
    <property type="entry name" value="Nucleotide-diphospho-sugar transferases"/>
    <property type="match status" value="1"/>
</dbReference>
<sequence length="208" mass="24057">MATITRLRLKIVSAIKKCIDFFYRKICYFTRSHLTVTVAIICHEQNIEGIKRIIERQTKKPDNTVLYYSNEYFGDAPSEWKIVKCPNLNDWGHGKCKQAIEEATSDFICFFNADSHYEDNYLSEMMKRAREGFGVVLCDFRHRPDSSIIVAHPIVGGTDRGNVLVCVKEARRVGYNHSIYEADGLFVQDMVKGRASWIRVKKCLYINN</sequence>
<protein>
    <submittedName>
        <fullName evidence="2">Glycosyltransferase</fullName>
        <ecNumber evidence="2">2.4.-.-</ecNumber>
    </submittedName>
</protein>
<dbReference type="EC" id="2.4.-.-" evidence="2"/>
<accession>A0AAF0ZC33</accession>
<organism evidence="2">
    <name type="scientific">Cyanobacterium aponinum AL20115</name>
    <dbReference type="NCBI Taxonomy" id="3090662"/>
    <lineage>
        <taxon>Bacteria</taxon>
        <taxon>Bacillati</taxon>
        <taxon>Cyanobacteriota</taxon>
        <taxon>Cyanophyceae</taxon>
        <taxon>Oscillatoriophycideae</taxon>
        <taxon>Chroococcales</taxon>
        <taxon>Geminocystaceae</taxon>
        <taxon>Cyanobacterium</taxon>
    </lineage>
</organism>
<evidence type="ECO:0000313" key="2">
    <source>
        <dbReference type="EMBL" id="WPF88244.1"/>
    </source>
</evidence>
<dbReference type="RefSeq" id="WP_099435157.1">
    <property type="nucleotide sequence ID" value="NZ_CP138348.1"/>
</dbReference>
<proteinExistence type="predicted"/>
<dbReference type="Gene3D" id="3.90.550.10">
    <property type="entry name" value="Spore Coat Polysaccharide Biosynthesis Protein SpsA, Chain A"/>
    <property type="match status" value="1"/>
</dbReference>
<dbReference type="CDD" id="cd00761">
    <property type="entry name" value="Glyco_tranf_GTA_type"/>
    <property type="match status" value="1"/>
</dbReference>
<keyword evidence="2" id="KW-0328">Glycosyltransferase</keyword>
<keyword evidence="2" id="KW-0808">Transferase</keyword>
<dbReference type="GO" id="GO:0016757">
    <property type="term" value="F:glycosyltransferase activity"/>
    <property type="evidence" value="ECO:0007669"/>
    <property type="project" value="UniProtKB-KW"/>
</dbReference>
<dbReference type="InterPro" id="IPR001173">
    <property type="entry name" value="Glyco_trans_2-like"/>
</dbReference>
<evidence type="ECO:0000259" key="1">
    <source>
        <dbReference type="Pfam" id="PF00535"/>
    </source>
</evidence>
<dbReference type="EMBL" id="CP138348">
    <property type="protein sequence ID" value="WPF88244.1"/>
    <property type="molecule type" value="Genomic_DNA"/>
</dbReference>
<name>A0AAF0ZC33_9CHRO</name>